<comment type="subcellular location">
    <subcellularLocation>
        <location evidence="1 8">Cell outer membrane</location>
        <topology evidence="1 8">Multi-pass membrane protein</topology>
    </subcellularLocation>
</comment>
<dbReference type="EMBL" id="JACXAA010000022">
    <property type="protein sequence ID" value="MBD2757426.1"/>
    <property type="molecule type" value="Genomic_DNA"/>
</dbReference>
<dbReference type="AlphaFoldDB" id="A0A927B914"/>
<evidence type="ECO:0000313" key="13">
    <source>
        <dbReference type="Proteomes" id="UP000653797"/>
    </source>
</evidence>
<dbReference type="Proteomes" id="UP000653797">
    <property type="component" value="Unassembled WGS sequence"/>
</dbReference>
<keyword evidence="2 8" id="KW-0813">Transport</keyword>
<keyword evidence="6 8" id="KW-0472">Membrane</keyword>
<keyword evidence="5 9" id="KW-0798">TonB box</keyword>
<comment type="caution">
    <text evidence="12">The sequence shown here is derived from an EMBL/GenBank/DDBJ whole genome shotgun (WGS) entry which is preliminary data.</text>
</comment>
<dbReference type="SUPFAM" id="SSF49464">
    <property type="entry name" value="Carboxypeptidase regulatory domain-like"/>
    <property type="match status" value="1"/>
</dbReference>
<dbReference type="InterPro" id="IPR008969">
    <property type="entry name" value="CarboxyPept-like_regulatory"/>
</dbReference>
<accession>A0A927B914</accession>
<evidence type="ECO:0000256" key="8">
    <source>
        <dbReference type="PROSITE-ProRule" id="PRU01360"/>
    </source>
</evidence>
<proteinExistence type="inferred from homology"/>
<dbReference type="InterPro" id="IPR037066">
    <property type="entry name" value="Plug_dom_sf"/>
</dbReference>
<evidence type="ECO:0000313" key="12">
    <source>
        <dbReference type="EMBL" id="MBD2757426.1"/>
    </source>
</evidence>
<evidence type="ECO:0000256" key="5">
    <source>
        <dbReference type="ARBA" id="ARBA00023077"/>
    </source>
</evidence>
<dbReference type="RefSeq" id="WP_191043050.1">
    <property type="nucleotide sequence ID" value="NZ_JACXAA010000022.1"/>
</dbReference>
<evidence type="ECO:0000256" key="3">
    <source>
        <dbReference type="ARBA" id="ARBA00022452"/>
    </source>
</evidence>
<keyword evidence="4 8" id="KW-0812">Transmembrane</keyword>
<dbReference type="Pfam" id="PF07715">
    <property type="entry name" value="Plug"/>
    <property type="match status" value="1"/>
</dbReference>
<dbReference type="InterPro" id="IPR012910">
    <property type="entry name" value="Plug_dom"/>
</dbReference>
<dbReference type="PANTHER" id="PTHR47234:SF3">
    <property type="entry name" value="SECRETIN_TONB SHORT N-TERMINAL DOMAIN-CONTAINING PROTEIN"/>
    <property type="match status" value="1"/>
</dbReference>
<dbReference type="PANTHER" id="PTHR47234">
    <property type="match status" value="1"/>
</dbReference>
<reference evidence="12" key="1">
    <citation type="submission" date="2020-09" db="EMBL/GenBank/DDBJ databases">
        <authorList>
            <person name="Kim M.K."/>
        </authorList>
    </citation>
    <scope>NUCLEOTIDE SEQUENCE</scope>
    <source>
        <strain evidence="12">BT704</strain>
    </source>
</reference>
<evidence type="ECO:0000256" key="2">
    <source>
        <dbReference type="ARBA" id="ARBA00022448"/>
    </source>
</evidence>
<name>A0A927B914_9BACT</name>
<protein>
    <submittedName>
        <fullName evidence="12">TonB-dependent receptor</fullName>
    </submittedName>
</protein>
<evidence type="ECO:0000256" key="4">
    <source>
        <dbReference type="ARBA" id="ARBA00022692"/>
    </source>
</evidence>
<dbReference type="Gene3D" id="2.170.130.10">
    <property type="entry name" value="TonB-dependent receptor, plug domain"/>
    <property type="match status" value="1"/>
</dbReference>
<dbReference type="Pfam" id="PF00593">
    <property type="entry name" value="TonB_dep_Rec_b-barrel"/>
    <property type="match status" value="1"/>
</dbReference>
<comment type="similarity">
    <text evidence="8 9">Belongs to the TonB-dependent receptor family.</text>
</comment>
<dbReference type="Pfam" id="PF13715">
    <property type="entry name" value="CarbopepD_reg_2"/>
    <property type="match status" value="1"/>
</dbReference>
<dbReference type="GO" id="GO:0009279">
    <property type="term" value="C:cell outer membrane"/>
    <property type="evidence" value="ECO:0007669"/>
    <property type="project" value="UniProtKB-SubCell"/>
</dbReference>
<dbReference type="PROSITE" id="PS52016">
    <property type="entry name" value="TONB_DEPENDENT_REC_3"/>
    <property type="match status" value="1"/>
</dbReference>
<sequence length="932" mass="100826">MNNTYFFRLMAAILIGLLMLSTTFAQRIQGHVTDATTGTDLPGVSILVQGSTTGAITDANGLYILTLEPGNYTLRISFVGYATQTQPVQLSAGATTTVDVRLVESLASLNEVVVIGSRSTQVRTSTQTVAPVDVIQSRDLVATGQIDLTQQLNFVAPSFNSSRQSVSDGTDHIDPATLRGLGPDQVLVLLSGKRRHNQALINLNGTIGRGSVGTDLNAIPSSAIERVEVLRDGASSQYGSDAIAGVINLRLKEQPGTTINAQLGQQYKGDGQVAQVGINHGFKLGEKGFLSLTGEFRHRGATNRVGDYTGPVYVNWNAGQQTGETTADYVARRQRLYQQDQTLISQNQFSLQNNLQVGQARVENAGFFLNARVPIKNTNASVYATGGLNYRRGLAGGFYRYPYQTTQVITALYPNGFLPNIQSSINDQSLLVGVNGENNGWRWDISNVYGGNSFRFDVTNSNNASLSYLGPTNNPTNFYAGTLSFYQNTADISAAKEFGKQLGLTSFNVAAGLTYRNDQYRIKPGEAASYLNFSPQSGQSGGAQVFPGYQPTNAVNAHRHVYGAYLDVESDLTEQLLVEVAGRYENYSDFGGNLAGKLAARYRFSEAFSLRGSVSNGFRAPSLHQRYFSAISTVFVSTGTGLEPRQTGTFRNDSPIAQAFGVPSLGAEQSTNFSVGITSRPLSNVSLTVDAYQINIQNRIIYSNQFARGTASAGLIVATILNNAAQTDVNSAQFFANAVNTQTQGLDIVIATNPRLSTGTLDVTLAANFNQTKLVGDIKRPANIPTDATFGNFLFNRQDSARLTLAQPRNKIQLTFNYRLRKFGAVLRLSRFGSVEAYDPANPALDECQSPKLVTDLNASYRIRKNLSLTVGANNLLDVYPDPLRVIDAPTPERYGSAALDNSSFGRFVYNRSATQFGFNGGYYFANLSAAF</sequence>
<evidence type="ECO:0000256" key="9">
    <source>
        <dbReference type="RuleBase" id="RU003357"/>
    </source>
</evidence>
<dbReference type="InterPro" id="IPR036942">
    <property type="entry name" value="Beta-barrel_TonB_sf"/>
</dbReference>
<keyword evidence="12" id="KW-0675">Receptor</keyword>
<keyword evidence="3 8" id="KW-1134">Transmembrane beta strand</keyword>
<evidence type="ECO:0000259" key="10">
    <source>
        <dbReference type="Pfam" id="PF00593"/>
    </source>
</evidence>
<evidence type="ECO:0000256" key="6">
    <source>
        <dbReference type="ARBA" id="ARBA00023136"/>
    </source>
</evidence>
<keyword evidence="7 8" id="KW-0998">Cell outer membrane</keyword>
<dbReference type="Gene3D" id="2.40.170.20">
    <property type="entry name" value="TonB-dependent receptor, beta-barrel domain"/>
    <property type="match status" value="1"/>
</dbReference>
<dbReference type="Gene3D" id="2.60.40.1120">
    <property type="entry name" value="Carboxypeptidase-like, regulatory domain"/>
    <property type="match status" value="1"/>
</dbReference>
<organism evidence="12 13">
    <name type="scientific">Spirosoma validum</name>
    <dbReference type="NCBI Taxonomy" id="2771355"/>
    <lineage>
        <taxon>Bacteria</taxon>
        <taxon>Pseudomonadati</taxon>
        <taxon>Bacteroidota</taxon>
        <taxon>Cytophagia</taxon>
        <taxon>Cytophagales</taxon>
        <taxon>Cytophagaceae</taxon>
        <taxon>Spirosoma</taxon>
    </lineage>
</organism>
<dbReference type="InterPro" id="IPR039426">
    <property type="entry name" value="TonB-dep_rcpt-like"/>
</dbReference>
<keyword evidence="13" id="KW-1185">Reference proteome</keyword>
<evidence type="ECO:0000256" key="7">
    <source>
        <dbReference type="ARBA" id="ARBA00023237"/>
    </source>
</evidence>
<evidence type="ECO:0000256" key="1">
    <source>
        <dbReference type="ARBA" id="ARBA00004571"/>
    </source>
</evidence>
<dbReference type="InterPro" id="IPR000531">
    <property type="entry name" value="Beta-barrel_TonB"/>
</dbReference>
<feature type="domain" description="TonB-dependent receptor plug" evidence="11">
    <location>
        <begin position="127"/>
        <end position="246"/>
    </location>
</feature>
<dbReference type="SUPFAM" id="SSF56935">
    <property type="entry name" value="Porins"/>
    <property type="match status" value="1"/>
</dbReference>
<gene>
    <name evidence="12" type="ORF">IC230_31440</name>
</gene>
<feature type="domain" description="TonB-dependent receptor-like beta-barrel" evidence="10">
    <location>
        <begin position="385"/>
        <end position="876"/>
    </location>
</feature>
<evidence type="ECO:0000259" key="11">
    <source>
        <dbReference type="Pfam" id="PF07715"/>
    </source>
</evidence>